<dbReference type="Proteomes" id="UP000013111">
    <property type="component" value="Unassembled WGS sequence"/>
</dbReference>
<dbReference type="RefSeq" id="WP_004159151.1">
    <property type="nucleotide sequence ID" value="NZ_BAYW01000012.1"/>
</dbReference>
<evidence type="ECO:0000259" key="2">
    <source>
        <dbReference type="PROSITE" id="PS51372"/>
    </source>
</evidence>
<dbReference type="AlphaFoldDB" id="A0A831ERR9"/>
<organism evidence="3 4">
    <name type="scientific">Erwinia amylovora NBRC 12687 = CFBP 1232</name>
    <dbReference type="NCBI Taxonomy" id="1219359"/>
    <lineage>
        <taxon>Bacteria</taxon>
        <taxon>Pseudomonadati</taxon>
        <taxon>Pseudomonadota</taxon>
        <taxon>Gammaproteobacteria</taxon>
        <taxon>Enterobacterales</taxon>
        <taxon>Erwiniaceae</taxon>
        <taxon>Erwinia</taxon>
    </lineage>
</organism>
<evidence type="ECO:0000256" key="1">
    <source>
        <dbReference type="ARBA" id="ARBA00022737"/>
    </source>
</evidence>
<dbReference type="Gene3D" id="1.10.1790.10">
    <property type="entry name" value="PRD domain"/>
    <property type="match status" value="1"/>
</dbReference>
<dbReference type="PANTHER" id="PTHR30185">
    <property type="entry name" value="CRYPTIC BETA-GLUCOSIDE BGL OPERON ANTITERMINATOR"/>
    <property type="match status" value="1"/>
</dbReference>
<proteinExistence type="predicted"/>
<dbReference type="PANTHER" id="PTHR30185:SF14">
    <property type="entry name" value="STATIONARY PHASE-INDUCIBLE PROTEIN CSIE-RELATED"/>
    <property type="match status" value="1"/>
</dbReference>
<comment type="caution">
    <text evidence="3">The sequence shown here is derived from an EMBL/GenBank/DDBJ whole genome shotgun (WGS) entry which is preliminary data.</text>
</comment>
<gene>
    <name evidence="3" type="ORF">BN437_2703</name>
</gene>
<name>A0A831ERR9_ERWAM</name>
<dbReference type="PROSITE" id="PS51372">
    <property type="entry name" value="PRD_2"/>
    <property type="match status" value="1"/>
</dbReference>
<reference evidence="3 4" key="1">
    <citation type="submission" date="2012-11" db="EMBL/GenBank/DDBJ databases">
        <authorList>
            <person name="Linke B."/>
        </authorList>
    </citation>
    <scope>NUCLEOTIDE SEQUENCE [LARGE SCALE GENOMIC DNA]</scope>
    <source>
        <strain evidence="4">CFBP 1232</strain>
    </source>
</reference>
<accession>A0A831ERR9</accession>
<dbReference type="NCBIfam" id="NF008597">
    <property type="entry name" value="PRK11564.1"/>
    <property type="match status" value="1"/>
</dbReference>
<dbReference type="EMBL" id="CAPB01000033">
    <property type="protein sequence ID" value="CCO94613.1"/>
    <property type="molecule type" value="Genomic_DNA"/>
</dbReference>
<reference evidence="3 4" key="2">
    <citation type="submission" date="2013-04" db="EMBL/GenBank/DDBJ databases">
        <title>Comparative genomics of 12 strains of Erwinia amylovora identifies a pan-genome with a large conserved core and provides insights into host specificity.</title>
        <authorList>
            <person name="Mann R.A."/>
            <person name="Smits T.H.M."/>
            <person name="Buehlmann A."/>
            <person name="Blom J."/>
            <person name="Goesmann A."/>
            <person name="Frey J.E."/>
            <person name="Plummer K.M."/>
            <person name="Beer S.V."/>
            <person name="Luck J."/>
            <person name="Duffy B."/>
            <person name="Rodoni B."/>
        </authorList>
    </citation>
    <scope>NUCLEOTIDE SEQUENCE [LARGE SCALE GENOMIC DNA]</scope>
    <source>
        <strain evidence="4">CFBP 1232</strain>
    </source>
</reference>
<protein>
    <submittedName>
        <fullName evidence="3">Stationary phase-inducible protein csiE</fullName>
    </submittedName>
</protein>
<evidence type="ECO:0000313" key="3">
    <source>
        <dbReference type="EMBL" id="CCO94613.1"/>
    </source>
</evidence>
<feature type="domain" description="PRD" evidence="2">
    <location>
        <begin position="226"/>
        <end position="333"/>
    </location>
</feature>
<sequence length="422" mass="48419">MTSVYLPENAVLSPAQRRCRLLLMICLPDCLATLESVCQLNGVDLTLARQDIAELATEIQRNHHLAIEQDAGGRLSVNGTALNQRLCLMHGLRRALRLSPRFVSGWFTDAVKRRLQAQFIDKALYSEHNLTRLIRHCSQRLARVFSARDRHFLHIWLQYSLAWPCRPHFSPQQQQWLLGKTEYALAQEIIRCWQRRGWHADDNQAALLALLFSQLHAPLIEEIASESERSLLQAVELLIQRFQQTAGIEFHHQAGLSVRLYTHLAQALERTLFAIAIDDNLAENVALQYPRLLRTTRKAMIAVEQQYAVTFSQEEMELIAIIFGAWLVQEHAPYEKQVLLLTGKNPELERQIEQQLRELMLLPLNIKYQNVNDFQRDSAPPGITLIITPYATSLPLYSPPLIHAELPLGEHQQQSIRALLEP</sequence>
<dbReference type="InterPro" id="IPR011608">
    <property type="entry name" value="PRD"/>
</dbReference>
<dbReference type="InterPro" id="IPR050661">
    <property type="entry name" value="BglG_antiterminators"/>
</dbReference>
<dbReference type="SUPFAM" id="SSF63520">
    <property type="entry name" value="PTS-regulatory domain, PRD"/>
    <property type="match status" value="1"/>
</dbReference>
<keyword evidence="1" id="KW-0677">Repeat</keyword>
<dbReference type="InterPro" id="IPR036634">
    <property type="entry name" value="PRD_sf"/>
</dbReference>
<dbReference type="GO" id="GO:0006355">
    <property type="term" value="P:regulation of DNA-templated transcription"/>
    <property type="evidence" value="ECO:0007669"/>
    <property type="project" value="InterPro"/>
</dbReference>
<evidence type="ECO:0000313" key="4">
    <source>
        <dbReference type="Proteomes" id="UP000013111"/>
    </source>
</evidence>
<dbReference type="GeneID" id="97606790"/>
<dbReference type="Pfam" id="PF00874">
    <property type="entry name" value="PRD"/>
    <property type="match status" value="1"/>
</dbReference>